<feature type="non-terminal residue" evidence="1">
    <location>
        <position position="1"/>
    </location>
</feature>
<name>X1LSG9_9ZZZZ</name>
<dbReference type="AlphaFoldDB" id="X1LSG9"/>
<organism evidence="1">
    <name type="scientific">marine sediment metagenome</name>
    <dbReference type="NCBI Taxonomy" id="412755"/>
    <lineage>
        <taxon>unclassified sequences</taxon>
        <taxon>metagenomes</taxon>
        <taxon>ecological metagenomes</taxon>
    </lineage>
</organism>
<dbReference type="EMBL" id="BARV01014689">
    <property type="protein sequence ID" value="GAI22008.1"/>
    <property type="molecule type" value="Genomic_DNA"/>
</dbReference>
<proteinExistence type="predicted"/>
<evidence type="ECO:0000313" key="1">
    <source>
        <dbReference type="EMBL" id="GAI22008.1"/>
    </source>
</evidence>
<feature type="non-terminal residue" evidence="1">
    <location>
        <position position="304"/>
    </location>
</feature>
<sequence length="304" mass="34549">HSYKWLISLDKHYKLSIDQVYIEFGINELELLTTIEMLANIFPVIALYEDIRDSIIVSNPFFRALSRIQIPMDIVDIFTRVRVISSLINTAYKNAKLVEGSFGALVNQAQHSLKMRKAIGLSNSLRTAWSYLEYTVFLPWGLFQGSMKLFMKAFGKALIKSNQAFARLPAFLRSALFLEILIKKQRVGPVFAVIDTFGTRLTEFANNGVEHSYDFVKILTPSTFFSQMNEVTASETMVHTSLTYTTPTDSAFSGKVTDFVGSVKGDIDGIKSMTNDHTDRLKQTFVWGKDGKTEEKIDEYNKWL</sequence>
<accession>X1LSG9</accession>
<reference evidence="1" key="1">
    <citation type="journal article" date="2014" name="Front. Microbiol.">
        <title>High frequency of phylogenetically diverse reductive dehalogenase-homologous genes in deep subseafloor sedimentary metagenomes.</title>
        <authorList>
            <person name="Kawai M."/>
            <person name="Futagami T."/>
            <person name="Toyoda A."/>
            <person name="Takaki Y."/>
            <person name="Nishi S."/>
            <person name="Hori S."/>
            <person name="Arai W."/>
            <person name="Tsubouchi T."/>
            <person name="Morono Y."/>
            <person name="Uchiyama I."/>
            <person name="Ito T."/>
            <person name="Fujiyama A."/>
            <person name="Inagaki F."/>
            <person name="Takami H."/>
        </authorList>
    </citation>
    <scope>NUCLEOTIDE SEQUENCE</scope>
    <source>
        <strain evidence="1">Expedition CK06-06</strain>
    </source>
</reference>
<protein>
    <submittedName>
        <fullName evidence="1">Uncharacterized protein</fullName>
    </submittedName>
</protein>
<gene>
    <name evidence="1" type="ORF">S06H3_25508</name>
</gene>
<comment type="caution">
    <text evidence="1">The sequence shown here is derived from an EMBL/GenBank/DDBJ whole genome shotgun (WGS) entry which is preliminary data.</text>
</comment>